<dbReference type="CDD" id="cd02062">
    <property type="entry name" value="Nitro_FMN_reductase"/>
    <property type="match status" value="1"/>
</dbReference>
<name>X1N921_9ZZZZ</name>
<dbReference type="InterPro" id="IPR023312">
    <property type="entry name" value="Put_nitroreductase_C_bac"/>
</dbReference>
<dbReference type="SUPFAM" id="SSF55469">
    <property type="entry name" value="FMN-dependent nitroreductase-like"/>
    <property type="match status" value="1"/>
</dbReference>
<evidence type="ECO:0000256" key="1">
    <source>
        <dbReference type="ARBA" id="ARBA00007118"/>
    </source>
</evidence>
<protein>
    <recommendedName>
        <fullName evidence="3">Nitroreductase domain-containing protein</fullName>
    </recommendedName>
</protein>
<dbReference type="EMBL" id="BARV01031687">
    <property type="protein sequence ID" value="GAI40487.1"/>
    <property type="molecule type" value="Genomic_DNA"/>
</dbReference>
<gene>
    <name evidence="4" type="ORF">S06H3_50103</name>
</gene>
<evidence type="ECO:0000259" key="3">
    <source>
        <dbReference type="Pfam" id="PF00881"/>
    </source>
</evidence>
<evidence type="ECO:0000256" key="2">
    <source>
        <dbReference type="ARBA" id="ARBA00023002"/>
    </source>
</evidence>
<dbReference type="Gene3D" id="3.40.109.10">
    <property type="entry name" value="NADH Oxidase"/>
    <property type="match status" value="1"/>
</dbReference>
<organism evidence="4">
    <name type="scientific">marine sediment metagenome</name>
    <dbReference type="NCBI Taxonomy" id="412755"/>
    <lineage>
        <taxon>unclassified sequences</taxon>
        <taxon>metagenomes</taxon>
        <taxon>ecological metagenomes</taxon>
    </lineage>
</organism>
<dbReference type="Gene3D" id="2.20.180.10">
    <property type="entry name" value="putative fmn-dependent nitroreductase like domains"/>
    <property type="match status" value="1"/>
</dbReference>
<comment type="similarity">
    <text evidence="1">Belongs to the nitroreductase family.</text>
</comment>
<dbReference type="InterPro" id="IPR029479">
    <property type="entry name" value="Nitroreductase"/>
</dbReference>
<evidence type="ECO:0000313" key="4">
    <source>
        <dbReference type="EMBL" id="GAI40487.1"/>
    </source>
</evidence>
<dbReference type="PANTHER" id="PTHR43673:SF10">
    <property type="entry name" value="NADH DEHYDROGENASE_NAD(P)H NITROREDUCTASE XCC3605-RELATED"/>
    <property type="match status" value="1"/>
</dbReference>
<keyword evidence="2" id="KW-0560">Oxidoreductase</keyword>
<proteinExistence type="inferred from homology"/>
<reference evidence="4" key="1">
    <citation type="journal article" date="2014" name="Front. Microbiol.">
        <title>High frequency of phylogenetically diverse reductive dehalogenase-homologous genes in deep subseafloor sedimentary metagenomes.</title>
        <authorList>
            <person name="Kawai M."/>
            <person name="Futagami T."/>
            <person name="Toyoda A."/>
            <person name="Takaki Y."/>
            <person name="Nishi S."/>
            <person name="Hori S."/>
            <person name="Arai W."/>
            <person name="Tsubouchi T."/>
            <person name="Morono Y."/>
            <person name="Uchiyama I."/>
            <person name="Ito T."/>
            <person name="Fujiyama A."/>
            <person name="Inagaki F."/>
            <person name="Takami H."/>
        </authorList>
    </citation>
    <scope>NUCLEOTIDE SEQUENCE</scope>
    <source>
        <strain evidence="4">Expedition CK06-06</strain>
    </source>
</reference>
<sequence length="191" mass="21563">MNVYEVIIKRRSIRRFKEIPIPRKILESCVDAARLAPSAANLQPLEYVIVDDEQMLPQVFSTLKWAAYISPEGTPPEGKRPKAYITILKNRDIGVPSSVYDVGGAMENIILVALEKGIGSCPIASVDKDKLREILNMPDNYEILLVLALGYPDENPVTEPFDDSVKYWKDKSGVLHVPKRKLESVLHWNTF</sequence>
<dbReference type="InterPro" id="IPR000415">
    <property type="entry name" value="Nitroreductase-like"/>
</dbReference>
<dbReference type="GO" id="GO:0016491">
    <property type="term" value="F:oxidoreductase activity"/>
    <property type="evidence" value="ECO:0007669"/>
    <property type="project" value="UniProtKB-KW"/>
</dbReference>
<comment type="caution">
    <text evidence="4">The sequence shown here is derived from an EMBL/GenBank/DDBJ whole genome shotgun (WGS) entry which is preliminary data.</text>
</comment>
<dbReference type="Pfam" id="PF00881">
    <property type="entry name" value="Nitroreductase"/>
    <property type="match status" value="1"/>
</dbReference>
<dbReference type="PANTHER" id="PTHR43673">
    <property type="entry name" value="NAD(P)H NITROREDUCTASE YDGI-RELATED"/>
    <property type="match status" value="1"/>
</dbReference>
<dbReference type="AlphaFoldDB" id="X1N921"/>
<feature type="domain" description="Nitroreductase" evidence="3">
    <location>
        <begin position="8"/>
        <end position="151"/>
    </location>
</feature>
<accession>X1N921</accession>